<dbReference type="EMBL" id="VWYE01026310">
    <property type="protein sequence ID" value="NXQ35376.1"/>
    <property type="molecule type" value="Genomic_DNA"/>
</dbReference>
<evidence type="ECO:0000256" key="1">
    <source>
        <dbReference type="SAM" id="MobiDB-lite"/>
    </source>
</evidence>
<dbReference type="AlphaFoldDB" id="A0A7L2CGC6"/>
<protein>
    <submittedName>
        <fullName evidence="2">WAC2D protein</fullName>
    </submittedName>
</protein>
<comment type="caution">
    <text evidence="2">The sequence shown here is derived from an EMBL/GenBank/DDBJ whole genome shotgun (WGS) entry which is preliminary data.</text>
</comment>
<sequence>KQMSAAVSIKEPLAAEAESKENGFLSSLALPAHSSVLSAGTNKLLPPESTENGDDLFESEDLFASSSISRPAAQSKLKEGMPDSMANKPFKGKEKKPDLGDEDSNDLFQPVQQKSSIKSSPIPFLEEEEDSLFTPQKTGKKELKSAVHQAVDPAAQDIFEDDIFATEAIKPMTKMKEKMPETNLFEDNIDIFADLTAKPKEKKTKKKVEQKSIFD</sequence>
<proteinExistence type="predicted"/>
<gene>
    <name evidence="2" type="primary">Washc2d</name>
    <name evidence="2" type="ORF">ALACHE_R13063</name>
</gene>
<evidence type="ECO:0000313" key="3">
    <source>
        <dbReference type="Proteomes" id="UP000571582"/>
    </source>
</evidence>
<feature type="non-terminal residue" evidence="2">
    <location>
        <position position="215"/>
    </location>
</feature>
<keyword evidence="3" id="KW-1185">Reference proteome</keyword>
<feature type="compositionally biased region" description="Polar residues" evidence="1">
    <location>
        <begin position="106"/>
        <end position="119"/>
    </location>
</feature>
<feature type="compositionally biased region" description="Acidic residues" evidence="1">
    <location>
        <begin position="51"/>
        <end position="61"/>
    </location>
</feature>
<feature type="non-terminal residue" evidence="2">
    <location>
        <position position="1"/>
    </location>
</feature>
<evidence type="ECO:0000313" key="2">
    <source>
        <dbReference type="EMBL" id="NXQ35376.1"/>
    </source>
</evidence>
<organism evidence="2 3">
    <name type="scientific">Alaudala cheleensis</name>
    <name type="common">Asian short-toed lark</name>
    <dbReference type="NCBI Taxonomy" id="670337"/>
    <lineage>
        <taxon>Eukaryota</taxon>
        <taxon>Metazoa</taxon>
        <taxon>Chordata</taxon>
        <taxon>Craniata</taxon>
        <taxon>Vertebrata</taxon>
        <taxon>Euteleostomi</taxon>
        <taxon>Archelosauria</taxon>
        <taxon>Archosauria</taxon>
        <taxon>Dinosauria</taxon>
        <taxon>Saurischia</taxon>
        <taxon>Theropoda</taxon>
        <taxon>Coelurosauria</taxon>
        <taxon>Aves</taxon>
        <taxon>Neognathae</taxon>
        <taxon>Neoaves</taxon>
        <taxon>Telluraves</taxon>
        <taxon>Australaves</taxon>
        <taxon>Passeriformes</taxon>
        <taxon>Sylvioidea</taxon>
        <taxon>Alaudidae</taxon>
        <taxon>Alaudala</taxon>
    </lineage>
</organism>
<reference evidence="2 3" key="1">
    <citation type="submission" date="2019-09" db="EMBL/GenBank/DDBJ databases">
        <title>Bird 10,000 Genomes (B10K) Project - Family phase.</title>
        <authorList>
            <person name="Zhang G."/>
        </authorList>
    </citation>
    <scope>NUCLEOTIDE SEQUENCE [LARGE SCALE GENOMIC DNA]</scope>
    <source>
        <strain evidence="2">B10K-DU-001-15</strain>
        <tissue evidence="2">Muscle</tissue>
    </source>
</reference>
<accession>A0A7L2CGC6</accession>
<name>A0A7L2CGC6_9PASS</name>
<feature type="region of interest" description="Disordered" evidence="1">
    <location>
        <begin position="39"/>
        <end position="140"/>
    </location>
</feature>
<dbReference type="Proteomes" id="UP000571582">
    <property type="component" value="Unassembled WGS sequence"/>
</dbReference>